<evidence type="ECO:0000256" key="1">
    <source>
        <dbReference type="SAM" id="MobiDB-lite"/>
    </source>
</evidence>
<feature type="region of interest" description="Disordered" evidence="1">
    <location>
        <begin position="53"/>
        <end position="72"/>
    </location>
</feature>
<dbReference type="AlphaFoldDB" id="A0A4Y2GX77"/>
<sequence length="72" mass="8427">MCSSVRDAVRRPLQQPYDGPFQVFQRKEKFYKMQVKDKPIWIFINRIKPVFGFKEPSSSGSTRKSSESIPSE</sequence>
<comment type="caution">
    <text evidence="2">The sequence shown here is derived from an EMBL/GenBank/DDBJ whole genome shotgun (WGS) entry which is preliminary data.</text>
</comment>
<dbReference type="EMBL" id="BGPR01001593">
    <property type="protein sequence ID" value="GBM57435.1"/>
    <property type="molecule type" value="Genomic_DNA"/>
</dbReference>
<reference evidence="2 3" key="1">
    <citation type="journal article" date="2019" name="Sci. Rep.">
        <title>Orb-weaving spider Araneus ventricosus genome elucidates the spidroin gene catalogue.</title>
        <authorList>
            <person name="Kono N."/>
            <person name="Nakamura H."/>
            <person name="Ohtoshi R."/>
            <person name="Moran D.A.P."/>
            <person name="Shinohara A."/>
            <person name="Yoshida Y."/>
            <person name="Fujiwara M."/>
            <person name="Mori M."/>
            <person name="Tomita M."/>
            <person name="Arakawa K."/>
        </authorList>
    </citation>
    <scope>NUCLEOTIDE SEQUENCE [LARGE SCALE GENOMIC DNA]</scope>
</reference>
<accession>A0A4Y2GX77</accession>
<dbReference type="Proteomes" id="UP000499080">
    <property type="component" value="Unassembled WGS sequence"/>
</dbReference>
<name>A0A4Y2GX77_ARAVE</name>
<gene>
    <name evidence="2" type="ORF">AVEN_24208_1</name>
</gene>
<proteinExistence type="predicted"/>
<evidence type="ECO:0000313" key="2">
    <source>
        <dbReference type="EMBL" id="GBM57435.1"/>
    </source>
</evidence>
<keyword evidence="3" id="KW-1185">Reference proteome</keyword>
<protein>
    <submittedName>
        <fullName evidence="2">Uncharacterized protein</fullName>
    </submittedName>
</protein>
<dbReference type="OrthoDB" id="8067857at2759"/>
<organism evidence="2 3">
    <name type="scientific">Araneus ventricosus</name>
    <name type="common">Orbweaver spider</name>
    <name type="synonym">Epeira ventricosa</name>
    <dbReference type="NCBI Taxonomy" id="182803"/>
    <lineage>
        <taxon>Eukaryota</taxon>
        <taxon>Metazoa</taxon>
        <taxon>Ecdysozoa</taxon>
        <taxon>Arthropoda</taxon>
        <taxon>Chelicerata</taxon>
        <taxon>Arachnida</taxon>
        <taxon>Araneae</taxon>
        <taxon>Araneomorphae</taxon>
        <taxon>Entelegynae</taxon>
        <taxon>Araneoidea</taxon>
        <taxon>Araneidae</taxon>
        <taxon>Araneus</taxon>
    </lineage>
</organism>
<evidence type="ECO:0000313" key="3">
    <source>
        <dbReference type="Proteomes" id="UP000499080"/>
    </source>
</evidence>